<sequence>MVHIVVDLEMNAIPNRYQKERLYAKMEIIQIGAIALNETYQEMDSYATYVKPQYDDKVEDFYTHLTGITTQMIGQAPCFKDAIHAFFLWIEHFDGEIEMVSWSMSDRQQIVQEARLKEYAFDTFETYVLDQWTDLQLEFDGLAFMDHRTSLADACQVAGLSLEGKLHNGLDDARNTAHLLQILRDDDLFEKTFGKVYHYQEKSRPTTIGDVIDFSQFNFDDSQKK</sequence>
<protein>
    <submittedName>
        <fullName evidence="5">Exonuclease domain-containing protein</fullName>
    </submittedName>
</protein>
<dbReference type="RefSeq" id="WP_320325485.1">
    <property type="nucleotide sequence ID" value="NZ_JALBUS010000005.1"/>
</dbReference>
<gene>
    <name evidence="5" type="ORF">MOZ64_04970</name>
</gene>
<dbReference type="Pfam" id="PF00929">
    <property type="entry name" value="RNase_T"/>
    <property type="match status" value="1"/>
</dbReference>
<organism evidence="5 6">
    <name type="scientific">Absicoccus intestinalis</name>
    <dbReference type="NCBI Taxonomy" id="2926319"/>
    <lineage>
        <taxon>Bacteria</taxon>
        <taxon>Bacillati</taxon>
        <taxon>Bacillota</taxon>
        <taxon>Erysipelotrichia</taxon>
        <taxon>Erysipelotrichales</taxon>
        <taxon>Erysipelotrichaceae</taxon>
        <taxon>Absicoccus</taxon>
    </lineage>
</organism>
<dbReference type="GO" id="GO:0004527">
    <property type="term" value="F:exonuclease activity"/>
    <property type="evidence" value="ECO:0007669"/>
    <property type="project" value="UniProtKB-KW"/>
</dbReference>
<reference evidence="5 6" key="1">
    <citation type="submission" date="2022-03" db="EMBL/GenBank/DDBJ databases">
        <title>Novel taxa within the pig intestine.</title>
        <authorList>
            <person name="Wylensek D."/>
            <person name="Bishof K."/>
            <person name="Afrizal A."/>
            <person name="Clavel T."/>
        </authorList>
    </citation>
    <scope>NUCLEOTIDE SEQUENCE [LARGE SCALE GENOMIC DNA]</scope>
    <source>
        <strain evidence="5 6">Cla-KB-P134</strain>
    </source>
</reference>
<proteinExistence type="predicted"/>
<feature type="domain" description="Exonuclease" evidence="4">
    <location>
        <begin position="2"/>
        <end position="189"/>
    </location>
</feature>
<keyword evidence="2" id="KW-0378">Hydrolase</keyword>
<keyword evidence="6" id="KW-1185">Reference proteome</keyword>
<evidence type="ECO:0000256" key="1">
    <source>
        <dbReference type="ARBA" id="ARBA00022722"/>
    </source>
</evidence>
<evidence type="ECO:0000313" key="5">
    <source>
        <dbReference type="EMBL" id="MDX8417192.1"/>
    </source>
</evidence>
<dbReference type="InterPro" id="IPR012337">
    <property type="entry name" value="RNaseH-like_sf"/>
</dbReference>
<dbReference type="SUPFAM" id="SSF53098">
    <property type="entry name" value="Ribonuclease H-like"/>
    <property type="match status" value="1"/>
</dbReference>
<keyword evidence="1" id="KW-0540">Nuclease</keyword>
<dbReference type="InterPro" id="IPR036397">
    <property type="entry name" value="RNaseH_sf"/>
</dbReference>
<dbReference type="Proteomes" id="UP001285244">
    <property type="component" value="Unassembled WGS sequence"/>
</dbReference>
<dbReference type="InterPro" id="IPR013520">
    <property type="entry name" value="Ribonucl_H"/>
</dbReference>
<dbReference type="InterPro" id="IPR051274">
    <property type="entry name" value="3-5_Exoribonuclease"/>
</dbReference>
<dbReference type="CDD" id="cd06133">
    <property type="entry name" value="ERI-1_3'hExo_like"/>
    <property type="match status" value="1"/>
</dbReference>
<keyword evidence="3 5" id="KW-0269">Exonuclease</keyword>
<dbReference type="InterPro" id="IPR047201">
    <property type="entry name" value="ERI-1_3'hExo-like"/>
</dbReference>
<dbReference type="PANTHER" id="PTHR23044">
    <property type="entry name" value="3'-5' EXONUCLEASE ERI1-RELATED"/>
    <property type="match status" value="1"/>
</dbReference>
<comment type="caution">
    <text evidence="5">The sequence shown here is derived from an EMBL/GenBank/DDBJ whole genome shotgun (WGS) entry which is preliminary data.</text>
</comment>
<evidence type="ECO:0000256" key="2">
    <source>
        <dbReference type="ARBA" id="ARBA00022801"/>
    </source>
</evidence>
<dbReference type="SMART" id="SM00479">
    <property type="entry name" value="EXOIII"/>
    <property type="match status" value="1"/>
</dbReference>
<name>A0ABU4WNY1_9FIRM</name>
<accession>A0ABU4WNY1</accession>
<evidence type="ECO:0000259" key="4">
    <source>
        <dbReference type="SMART" id="SM00479"/>
    </source>
</evidence>
<dbReference type="PANTHER" id="PTHR23044:SF61">
    <property type="entry name" value="3'-5' EXORIBONUCLEASE 1-RELATED"/>
    <property type="match status" value="1"/>
</dbReference>
<evidence type="ECO:0000256" key="3">
    <source>
        <dbReference type="ARBA" id="ARBA00022839"/>
    </source>
</evidence>
<dbReference type="EMBL" id="JALBUS010000005">
    <property type="protein sequence ID" value="MDX8417192.1"/>
    <property type="molecule type" value="Genomic_DNA"/>
</dbReference>
<dbReference type="Gene3D" id="3.30.420.10">
    <property type="entry name" value="Ribonuclease H-like superfamily/Ribonuclease H"/>
    <property type="match status" value="1"/>
</dbReference>
<evidence type="ECO:0000313" key="6">
    <source>
        <dbReference type="Proteomes" id="UP001285244"/>
    </source>
</evidence>